<evidence type="ECO:0000313" key="2">
    <source>
        <dbReference type="Proteomes" id="UP001549031"/>
    </source>
</evidence>
<reference evidence="1 2" key="1">
    <citation type="submission" date="2024-06" db="EMBL/GenBank/DDBJ databases">
        <title>Genomic Encyclopedia of Type Strains, Phase IV (KMG-IV): sequencing the most valuable type-strain genomes for metagenomic binning, comparative biology and taxonomic classification.</title>
        <authorList>
            <person name="Goeker M."/>
        </authorList>
    </citation>
    <scope>NUCLEOTIDE SEQUENCE [LARGE SCALE GENOMIC DNA]</scope>
    <source>
        <strain evidence="1 2">DSM 105042</strain>
    </source>
</reference>
<evidence type="ECO:0000313" key="1">
    <source>
        <dbReference type="EMBL" id="MET3585771.1"/>
    </source>
</evidence>
<comment type="caution">
    <text evidence="1">The sequence shown here is derived from an EMBL/GenBank/DDBJ whole genome shotgun (WGS) entry which is preliminary data.</text>
</comment>
<dbReference type="EMBL" id="JBEPLJ010000006">
    <property type="protein sequence ID" value="MET3585771.1"/>
    <property type="molecule type" value="Genomic_DNA"/>
</dbReference>
<dbReference type="RefSeq" id="WP_247243696.1">
    <property type="nucleotide sequence ID" value="NZ_JALJRA010000006.1"/>
</dbReference>
<accession>A0ABV2H5E5</accession>
<organism evidence="1 2">
    <name type="scientific">Pseudorhizobium tarimense</name>
    <dbReference type="NCBI Taxonomy" id="1079109"/>
    <lineage>
        <taxon>Bacteria</taxon>
        <taxon>Pseudomonadati</taxon>
        <taxon>Pseudomonadota</taxon>
        <taxon>Alphaproteobacteria</taxon>
        <taxon>Hyphomicrobiales</taxon>
        <taxon>Rhizobiaceae</taxon>
        <taxon>Rhizobium/Agrobacterium group</taxon>
        <taxon>Pseudorhizobium</taxon>
    </lineage>
</organism>
<gene>
    <name evidence="1" type="ORF">ABID21_001880</name>
</gene>
<name>A0ABV2H5E5_9HYPH</name>
<proteinExistence type="predicted"/>
<keyword evidence="2" id="KW-1185">Reference proteome</keyword>
<sequence length="86" mass="9328">MIFDKEMQKALEADGEYLRQMTGEDHGPYFIDDDSEDCWNCGGEGFVSECIDGCCEDAESGCDLCTRRCDICNPAPAPSSTTGEAA</sequence>
<dbReference type="Proteomes" id="UP001549031">
    <property type="component" value="Unassembled WGS sequence"/>
</dbReference>
<protein>
    <submittedName>
        <fullName evidence="1">Fructose/tagatose bisphosphate aldolase</fullName>
    </submittedName>
</protein>